<dbReference type="HOGENOM" id="CLU_084747_4_0_5"/>
<dbReference type="Pfam" id="PF20159">
    <property type="entry name" value="YidB"/>
    <property type="match status" value="1"/>
</dbReference>
<protein>
    <recommendedName>
        <fullName evidence="4">DUF937 domain-containing protein</fullName>
    </recommendedName>
</protein>
<dbReference type="AlphaFoldDB" id="K0PZ48"/>
<evidence type="ECO:0008006" key="4">
    <source>
        <dbReference type="Google" id="ProtNLM"/>
    </source>
</evidence>
<dbReference type="SUPFAM" id="SSF140804">
    <property type="entry name" value="YidB-like"/>
    <property type="match status" value="1"/>
</dbReference>
<evidence type="ECO:0000313" key="2">
    <source>
        <dbReference type="EMBL" id="CCM77075.1"/>
    </source>
</evidence>
<dbReference type="Proteomes" id="UP000009319">
    <property type="component" value="Unassembled WGS sequence"/>
</dbReference>
<reference evidence="2 3" key="1">
    <citation type="journal article" date="2013" name="Genome Announc.">
        <title>Draft Genome Sequence of Rhizobium mesoamericanum STM3625, a Nitrogen-Fixing Symbiont of Mimosa pudica Isolated in French Guiana (South America).</title>
        <authorList>
            <person name="Moulin L."/>
            <person name="Mornico D."/>
            <person name="Melkonian R."/>
            <person name="Klonowska A."/>
        </authorList>
    </citation>
    <scope>NUCLEOTIDE SEQUENCE [LARGE SCALE GENOMIC DNA]</scope>
    <source>
        <strain evidence="2 3">STM3625</strain>
    </source>
</reference>
<dbReference type="eggNOG" id="COG3753">
    <property type="taxonomic scope" value="Bacteria"/>
</dbReference>
<keyword evidence="3" id="KW-1185">Reference proteome</keyword>
<gene>
    <name evidence="2" type="ORF">BN77_4120</name>
</gene>
<dbReference type="RefSeq" id="WP_007534950.1">
    <property type="nucleotide sequence ID" value="NZ_HF536772.1"/>
</dbReference>
<dbReference type="STRING" id="1211777.BN77_4120"/>
<dbReference type="InterPro" id="IPR045372">
    <property type="entry name" value="YidB"/>
</dbReference>
<organism evidence="2 3">
    <name type="scientific">Rhizobium mesoamericanum STM3625</name>
    <dbReference type="NCBI Taxonomy" id="1211777"/>
    <lineage>
        <taxon>Bacteria</taxon>
        <taxon>Pseudomonadati</taxon>
        <taxon>Pseudomonadota</taxon>
        <taxon>Alphaproteobacteria</taxon>
        <taxon>Hyphomicrobiales</taxon>
        <taxon>Rhizobiaceae</taxon>
        <taxon>Rhizobium/Agrobacterium group</taxon>
        <taxon>Rhizobium</taxon>
    </lineage>
</organism>
<dbReference type="EMBL" id="CANI01000028">
    <property type="protein sequence ID" value="CCM77075.1"/>
    <property type="molecule type" value="Genomic_DNA"/>
</dbReference>
<comment type="caution">
    <text evidence="2">The sequence shown here is derived from an EMBL/GenBank/DDBJ whole genome shotgun (WGS) entry which is preliminary data.</text>
</comment>
<dbReference type="InterPro" id="IPR027405">
    <property type="entry name" value="YidB-like"/>
</dbReference>
<accession>K0PZ48</accession>
<dbReference type="Gene3D" id="1.10.10.690">
    <property type="entry name" value="YidB-like"/>
    <property type="match status" value="1"/>
</dbReference>
<proteinExistence type="predicted"/>
<evidence type="ECO:0000313" key="3">
    <source>
        <dbReference type="Proteomes" id="UP000009319"/>
    </source>
</evidence>
<evidence type="ECO:0000256" key="1">
    <source>
        <dbReference type="SAM" id="MobiDB-lite"/>
    </source>
</evidence>
<feature type="compositionally biased region" description="Low complexity" evidence="1">
    <location>
        <begin position="39"/>
        <end position="55"/>
    </location>
</feature>
<name>K0PZ48_9HYPH</name>
<feature type="region of interest" description="Disordered" evidence="1">
    <location>
        <begin position="34"/>
        <end position="56"/>
    </location>
</feature>
<sequence>MGIFDDAVPGGNISKPIMIALGALLVGKLLGGGGSQTDPTTQQANPQASPQSADGGFLGGLGGLGGLLGKLTEAGQGDVVDSWVQPGQNKPIAPGSLNDALGSKTISDLARQAGISEQELLNQLSTVLPGVVDKLTPRGHLPTQEQIAALFHS</sequence>